<accession>A0A0E9Q0I8</accession>
<reference evidence="1" key="2">
    <citation type="journal article" date="2015" name="Fish Shellfish Immunol.">
        <title>Early steps in the European eel (Anguilla anguilla)-Vibrio vulnificus interaction in the gills: Role of the RtxA13 toxin.</title>
        <authorList>
            <person name="Callol A."/>
            <person name="Pajuelo D."/>
            <person name="Ebbesson L."/>
            <person name="Teles M."/>
            <person name="MacKenzie S."/>
            <person name="Amaro C."/>
        </authorList>
    </citation>
    <scope>NUCLEOTIDE SEQUENCE</scope>
</reference>
<dbReference type="EMBL" id="GBXM01098540">
    <property type="protein sequence ID" value="JAH10037.1"/>
    <property type="molecule type" value="Transcribed_RNA"/>
</dbReference>
<protein>
    <submittedName>
        <fullName evidence="1">Uncharacterized protein</fullName>
    </submittedName>
</protein>
<reference evidence="1" key="1">
    <citation type="submission" date="2014-11" db="EMBL/GenBank/DDBJ databases">
        <authorList>
            <person name="Amaro Gonzalez C."/>
        </authorList>
    </citation>
    <scope>NUCLEOTIDE SEQUENCE</scope>
</reference>
<proteinExistence type="predicted"/>
<evidence type="ECO:0000313" key="1">
    <source>
        <dbReference type="EMBL" id="JAH10037.1"/>
    </source>
</evidence>
<sequence length="48" mass="5651">MFEWPVCIYRNTEVAQICRFQLAPLSSVFMVSYCTFEKSISCTFLRTC</sequence>
<organism evidence="1">
    <name type="scientific">Anguilla anguilla</name>
    <name type="common">European freshwater eel</name>
    <name type="synonym">Muraena anguilla</name>
    <dbReference type="NCBI Taxonomy" id="7936"/>
    <lineage>
        <taxon>Eukaryota</taxon>
        <taxon>Metazoa</taxon>
        <taxon>Chordata</taxon>
        <taxon>Craniata</taxon>
        <taxon>Vertebrata</taxon>
        <taxon>Euteleostomi</taxon>
        <taxon>Actinopterygii</taxon>
        <taxon>Neopterygii</taxon>
        <taxon>Teleostei</taxon>
        <taxon>Anguilliformes</taxon>
        <taxon>Anguillidae</taxon>
        <taxon>Anguilla</taxon>
    </lineage>
</organism>
<name>A0A0E9Q0I8_ANGAN</name>
<dbReference type="AlphaFoldDB" id="A0A0E9Q0I8"/>